<feature type="domain" description="Multiple myeloma tumor-associated protein 2-like N-terminal" evidence="2">
    <location>
        <begin position="11"/>
        <end position="85"/>
    </location>
</feature>
<evidence type="ECO:0000313" key="3">
    <source>
        <dbReference type="EMBL" id="KZW01944.1"/>
    </source>
</evidence>
<dbReference type="InterPro" id="IPR039207">
    <property type="entry name" value="MMTAG2-like"/>
</dbReference>
<dbReference type="Proteomes" id="UP000077266">
    <property type="component" value="Unassembled WGS sequence"/>
</dbReference>
<keyword evidence="4" id="KW-1185">Reference proteome</keyword>
<protein>
    <recommendedName>
        <fullName evidence="2">Multiple myeloma tumor-associated protein 2-like N-terminal domain-containing protein</fullName>
    </recommendedName>
</protein>
<dbReference type="PANTHER" id="PTHR14580">
    <property type="entry name" value="MULTIPLE MYELOMA TUMOR-ASSOCIATED PROTEIN 2 FAMILY MEMBER"/>
    <property type="match status" value="1"/>
</dbReference>
<gene>
    <name evidence="3" type="ORF">EXIGLDRAFT_760177</name>
</gene>
<accession>A0A165PBN0</accession>
<feature type="compositionally biased region" description="Basic and acidic residues" evidence="1">
    <location>
        <begin position="202"/>
        <end position="219"/>
    </location>
</feature>
<evidence type="ECO:0000313" key="4">
    <source>
        <dbReference type="Proteomes" id="UP000077266"/>
    </source>
</evidence>
<feature type="region of interest" description="Disordered" evidence="1">
    <location>
        <begin position="111"/>
        <end position="252"/>
    </location>
</feature>
<sequence length="252" mass="29767">MDMFDGPIRGGTRGGAAEFKWTDVGADKDRENYLGHSINAPTGRWQKNKDIHWYSREDKDGALERAEEIRRIKEAEADLLAIQLGFKPAPKPSEMSNVPVTAIPLPSSAADNLVQAPLEDDETKRLAREEKARRKEEKRARKEEKRERKERRRAEKEERGHRRHDSRSRSPDRIRRRSRSRSAERSHRDRDRRRSRSPPPRPRRDDKTPPYSRERRSGSDDPSAVEQERQRDRKRWEGNERRERPGDARWGR</sequence>
<dbReference type="EMBL" id="KV425890">
    <property type="protein sequence ID" value="KZW01944.1"/>
    <property type="molecule type" value="Genomic_DNA"/>
</dbReference>
<proteinExistence type="predicted"/>
<reference evidence="3 4" key="1">
    <citation type="journal article" date="2016" name="Mol. Biol. Evol.">
        <title>Comparative Genomics of Early-Diverging Mushroom-Forming Fungi Provides Insights into the Origins of Lignocellulose Decay Capabilities.</title>
        <authorList>
            <person name="Nagy L.G."/>
            <person name="Riley R."/>
            <person name="Tritt A."/>
            <person name="Adam C."/>
            <person name="Daum C."/>
            <person name="Floudas D."/>
            <person name="Sun H."/>
            <person name="Yadav J.S."/>
            <person name="Pangilinan J."/>
            <person name="Larsson K.H."/>
            <person name="Matsuura K."/>
            <person name="Barry K."/>
            <person name="Labutti K."/>
            <person name="Kuo R."/>
            <person name="Ohm R.A."/>
            <person name="Bhattacharya S.S."/>
            <person name="Shirouzu T."/>
            <person name="Yoshinaga Y."/>
            <person name="Martin F.M."/>
            <person name="Grigoriev I.V."/>
            <person name="Hibbett D.S."/>
        </authorList>
    </citation>
    <scope>NUCLEOTIDE SEQUENCE [LARGE SCALE GENOMIC DNA]</scope>
    <source>
        <strain evidence="3 4">HHB12029</strain>
    </source>
</reference>
<name>A0A165PBN0_EXIGL</name>
<dbReference type="InterPro" id="IPR019315">
    <property type="entry name" value="MMTA2_N"/>
</dbReference>
<dbReference type="PANTHER" id="PTHR14580:SF0">
    <property type="entry name" value="MULTIPLE MYELOMA TUMOR-ASSOCIATED PROTEIN 2"/>
    <property type="match status" value="1"/>
</dbReference>
<dbReference type="OrthoDB" id="5390672at2759"/>
<dbReference type="InParanoid" id="A0A165PBN0"/>
<dbReference type="Pfam" id="PF10159">
    <property type="entry name" value="MMtag"/>
    <property type="match status" value="1"/>
</dbReference>
<evidence type="ECO:0000259" key="2">
    <source>
        <dbReference type="Pfam" id="PF10159"/>
    </source>
</evidence>
<feature type="compositionally biased region" description="Basic and acidic residues" evidence="1">
    <location>
        <begin position="226"/>
        <end position="252"/>
    </location>
</feature>
<feature type="compositionally biased region" description="Basic and acidic residues" evidence="1">
    <location>
        <begin position="122"/>
        <end position="160"/>
    </location>
</feature>
<dbReference type="AlphaFoldDB" id="A0A165PBN0"/>
<organism evidence="3 4">
    <name type="scientific">Exidia glandulosa HHB12029</name>
    <dbReference type="NCBI Taxonomy" id="1314781"/>
    <lineage>
        <taxon>Eukaryota</taxon>
        <taxon>Fungi</taxon>
        <taxon>Dikarya</taxon>
        <taxon>Basidiomycota</taxon>
        <taxon>Agaricomycotina</taxon>
        <taxon>Agaricomycetes</taxon>
        <taxon>Auriculariales</taxon>
        <taxon>Exidiaceae</taxon>
        <taxon>Exidia</taxon>
    </lineage>
</organism>
<evidence type="ECO:0000256" key="1">
    <source>
        <dbReference type="SAM" id="MobiDB-lite"/>
    </source>
</evidence>